<evidence type="ECO:0000313" key="1">
    <source>
        <dbReference type="EMBL" id="CAF4468558.1"/>
    </source>
</evidence>
<dbReference type="Proteomes" id="UP000663881">
    <property type="component" value="Unassembled WGS sequence"/>
</dbReference>
<organism evidence="1 2">
    <name type="scientific">Adineta steineri</name>
    <dbReference type="NCBI Taxonomy" id="433720"/>
    <lineage>
        <taxon>Eukaryota</taxon>
        <taxon>Metazoa</taxon>
        <taxon>Spiralia</taxon>
        <taxon>Gnathifera</taxon>
        <taxon>Rotifera</taxon>
        <taxon>Eurotatoria</taxon>
        <taxon>Bdelloidea</taxon>
        <taxon>Adinetida</taxon>
        <taxon>Adinetidae</taxon>
        <taxon>Adineta</taxon>
    </lineage>
</organism>
<dbReference type="EMBL" id="CAJOAY010038206">
    <property type="protein sequence ID" value="CAF4468558.1"/>
    <property type="molecule type" value="Genomic_DNA"/>
</dbReference>
<dbReference type="AlphaFoldDB" id="A0A820TIH8"/>
<proteinExistence type="predicted"/>
<name>A0A820TIH8_9BILA</name>
<accession>A0A820TIH8</accession>
<reference evidence="1" key="1">
    <citation type="submission" date="2021-02" db="EMBL/GenBank/DDBJ databases">
        <authorList>
            <person name="Nowell W R."/>
        </authorList>
    </citation>
    <scope>NUCLEOTIDE SEQUENCE</scope>
</reference>
<evidence type="ECO:0000313" key="2">
    <source>
        <dbReference type="Proteomes" id="UP000663881"/>
    </source>
</evidence>
<sequence>SEIIFSDNQIADTQPYELEDEQIVTDVIETKREEIHKIVINGDAMIDQVTTKTTTTTTTVIENGNPSTETLAYELQPTLEEITTSTTKTTTTVIENDNPPMETLAYDLPSTNDEIDLDTAAPALCTDTQEYSLDD</sequence>
<feature type="non-terminal residue" evidence="1">
    <location>
        <position position="1"/>
    </location>
</feature>
<gene>
    <name evidence="1" type="ORF">OKA104_LOCUS55098</name>
</gene>
<protein>
    <submittedName>
        <fullName evidence="1">Uncharacterized protein</fullName>
    </submittedName>
</protein>
<comment type="caution">
    <text evidence="1">The sequence shown here is derived from an EMBL/GenBank/DDBJ whole genome shotgun (WGS) entry which is preliminary data.</text>
</comment>